<accession>A0A151SXN8</accession>
<dbReference type="GO" id="GO:0060090">
    <property type="term" value="F:molecular adaptor activity"/>
    <property type="evidence" value="ECO:0007669"/>
    <property type="project" value="TreeGrafter"/>
</dbReference>
<evidence type="ECO:0000313" key="9">
    <source>
        <dbReference type="Proteomes" id="UP000075243"/>
    </source>
</evidence>
<reference evidence="8 9" key="1">
    <citation type="journal article" date="2012" name="Nat. Biotechnol.">
        <title>Draft genome sequence of pigeonpea (Cajanus cajan), an orphan legume crop of resource-poor farmers.</title>
        <authorList>
            <person name="Varshney R.K."/>
            <person name="Chen W."/>
            <person name="Li Y."/>
            <person name="Bharti A.K."/>
            <person name="Saxena R.K."/>
            <person name="Schlueter J.A."/>
            <person name="Donoghue M.T."/>
            <person name="Azam S."/>
            <person name="Fan G."/>
            <person name="Whaley A.M."/>
            <person name="Farmer A.D."/>
            <person name="Sheridan J."/>
            <person name="Iwata A."/>
            <person name="Tuteja R."/>
            <person name="Penmetsa R.V."/>
            <person name="Wu W."/>
            <person name="Upadhyaya H.D."/>
            <person name="Yang S.P."/>
            <person name="Shah T."/>
            <person name="Saxena K.B."/>
            <person name="Michael T."/>
            <person name="McCombie W.R."/>
            <person name="Yang B."/>
            <person name="Zhang G."/>
            <person name="Yang H."/>
            <person name="Wang J."/>
            <person name="Spillane C."/>
            <person name="Cook D.R."/>
            <person name="May G.D."/>
            <person name="Xu X."/>
            <person name="Jackson S.A."/>
        </authorList>
    </citation>
    <scope>NUCLEOTIDE SEQUENCE [LARGE SCALE GENOMIC DNA]</scope>
    <source>
        <strain evidence="9">cv. Asha</strain>
    </source>
</reference>
<dbReference type="GO" id="GO:0000045">
    <property type="term" value="P:autophagosome assembly"/>
    <property type="evidence" value="ECO:0007669"/>
    <property type="project" value="InterPro"/>
</dbReference>
<sequence>MRIIESETGIGFSDQVVLCLGIKLEPQQLLSAYKLPSSGREVFVFNKARLQSNSAPPQRERVELHTNLEPPSPSSHHEPHPLDHALDPALKALPSYERQFRFHYHRGNAVYGCTMAKYEQCERVLREMMVQERALEVARGNLDQYYRLISQNYVEFMKRYVQQHRVHSDLVANFGRDVEKLRSIKIHPALQTVKRKCLLDLLKEENVRKLVENCISSHKQFENKVSHFKQSFGEVKHRVEDLLSSGPFLPVKNLERTIREHQRYITEQKTIMQSLSKDVNTVKKLVDDCLSCQLSSSLRPHDAVSALGPMYDVHDKNHLPKMQACDRSISKLLDYSMEKKNEMNIYVHNYMQNVTYVTYLIKDQKLQFPVFKEAMARQDDLFVDLKLFRSVGPAYRACLAEVVRRKAYMKLYMGVAGQLAERLATKCEAEIRRREDFLKAHSPFIPKELLASMGLFDSPNQCDVNIAPFDVGLINIDISDVDRYAPEYLAGVKSKLEKHGSFKGSSAVCSDSCLSAEDVDTSTDSIERYDFEEHLDGSELFEIAGTSKIEVENTKLKAELAAKIALICSLCPVVEYESLNDERIHSILKNATEKTAEALHLKDEYIKHFQSVLKMKQLESISYEKRIQELEQKLSNLYVQGQKISSVSDTADFPFLKDKIVRQLGMLLTNSSTADSMPLNDLVPCDSAVHPDMESKANNKLLELHSTLEDKSNQLNETEAKLEAVLEEVSVLRRELDASLKLLDESQMNCAHLENCLHEAREEAQTQKSSAERRVLEYGLLRASVIRMHSLFERLKTCAYSTTGVAGFADSLRALAQSLANSTNDKDQDDIAEFRKCVRVLADKVSFLSRHREELLEKYPRVEASNIQLRKELEEKTDKFKTYYNKHQLEKQANREKISFGRLEVHEIAAFVLNSAGHYEGITRNSSNYYLSTESVALFVDHLPSRPNYIIGQIVHIEHQTPTSTQLEHSRENQLTSDIGANRLTLNSSSTSNPYGLPLDCEYFVVTVAMLPDTTIHSPSS</sequence>
<dbReference type="GO" id="GO:0015031">
    <property type="term" value="P:protein transport"/>
    <property type="evidence" value="ECO:0007669"/>
    <property type="project" value="UniProtKB-KW"/>
</dbReference>
<dbReference type="GO" id="GO:0034517">
    <property type="term" value="P:ribophagy"/>
    <property type="evidence" value="ECO:0007669"/>
    <property type="project" value="TreeGrafter"/>
</dbReference>
<feature type="domain" description="Autophagy protein ATG17-like" evidence="6">
    <location>
        <begin position="117"/>
        <end position="444"/>
    </location>
</feature>
<dbReference type="Pfam" id="PF10377">
    <property type="entry name" value="ATG11"/>
    <property type="match status" value="1"/>
</dbReference>
<dbReference type="STRING" id="3821.A0A151SXN8"/>
<proteinExistence type="predicted"/>
<dbReference type="Pfam" id="PF04108">
    <property type="entry name" value="ATG17_like"/>
    <property type="match status" value="1"/>
</dbReference>
<keyword evidence="1" id="KW-0813">Transport</keyword>
<dbReference type="InterPro" id="IPR019460">
    <property type="entry name" value="Atg11_C"/>
</dbReference>
<dbReference type="EMBL" id="CM003612">
    <property type="protein sequence ID" value="KYP59523.1"/>
    <property type="molecule type" value="Genomic_DNA"/>
</dbReference>
<evidence type="ECO:0000256" key="4">
    <source>
        <dbReference type="ARBA" id="ARBA00023054"/>
    </source>
</evidence>
<dbReference type="GO" id="GO:0061709">
    <property type="term" value="P:reticulophagy"/>
    <property type="evidence" value="ECO:0007669"/>
    <property type="project" value="TreeGrafter"/>
</dbReference>
<keyword evidence="9" id="KW-1185">Reference proteome</keyword>
<gene>
    <name evidence="8" type="ORF">KK1_014959</name>
</gene>
<feature type="domain" description="Autophagy-related protein 11 C-terminal" evidence="7">
    <location>
        <begin position="875"/>
        <end position="1010"/>
    </location>
</feature>
<dbReference type="OMA" id="CTIVKHE"/>
<name>A0A151SXN8_CAJCA</name>
<dbReference type="GO" id="GO:0000422">
    <property type="term" value="P:autophagy of mitochondrion"/>
    <property type="evidence" value="ECO:0007669"/>
    <property type="project" value="TreeGrafter"/>
</dbReference>
<keyword evidence="4 5" id="KW-0175">Coiled coil</keyword>
<protein>
    <submittedName>
        <fullName evidence="8">Autophagy-related protein 11</fullName>
    </submittedName>
</protein>
<evidence type="ECO:0000259" key="7">
    <source>
        <dbReference type="Pfam" id="PF10377"/>
    </source>
</evidence>
<evidence type="ECO:0000256" key="5">
    <source>
        <dbReference type="SAM" id="Coils"/>
    </source>
</evidence>
<dbReference type="Gramene" id="C.cajan_14529.t">
    <property type="protein sequence ID" value="C.cajan_14529.t"/>
    <property type="gene ID" value="C.cajan_14529"/>
</dbReference>
<evidence type="ECO:0000259" key="6">
    <source>
        <dbReference type="Pfam" id="PF04108"/>
    </source>
</evidence>
<dbReference type="InterPro" id="IPR040040">
    <property type="entry name" value="ATG11"/>
</dbReference>
<keyword evidence="3" id="KW-0072">Autophagy</keyword>
<dbReference type="GO" id="GO:0019901">
    <property type="term" value="F:protein kinase binding"/>
    <property type="evidence" value="ECO:0007669"/>
    <property type="project" value="TreeGrafter"/>
</dbReference>
<feature type="coiled-coil region" evidence="5">
    <location>
        <begin position="698"/>
        <end position="763"/>
    </location>
</feature>
<dbReference type="PANTHER" id="PTHR13222">
    <property type="entry name" value="RB1-INDUCIBLE COILED-COIL"/>
    <property type="match status" value="1"/>
</dbReference>
<dbReference type="GO" id="GO:0034727">
    <property type="term" value="P:piecemeal microautophagy of the nucleus"/>
    <property type="evidence" value="ECO:0007669"/>
    <property type="project" value="TreeGrafter"/>
</dbReference>
<organism evidence="8 9">
    <name type="scientific">Cajanus cajan</name>
    <name type="common">Pigeon pea</name>
    <name type="synonym">Cajanus indicus</name>
    <dbReference type="NCBI Taxonomy" id="3821"/>
    <lineage>
        <taxon>Eukaryota</taxon>
        <taxon>Viridiplantae</taxon>
        <taxon>Streptophyta</taxon>
        <taxon>Embryophyta</taxon>
        <taxon>Tracheophyta</taxon>
        <taxon>Spermatophyta</taxon>
        <taxon>Magnoliopsida</taxon>
        <taxon>eudicotyledons</taxon>
        <taxon>Gunneridae</taxon>
        <taxon>Pentapetalae</taxon>
        <taxon>rosids</taxon>
        <taxon>fabids</taxon>
        <taxon>Fabales</taxon>
        <taxon>Fabaceae</taxon>
        <taxon>Papilionoideae</taxon>
        <taxon>50 kb inversion clade</taxon>
        <taxon>NPAAA clade</taxon>
        <taxon>indigoferoid/millettioid clade</taxon>
        <taxon>Phaseoleae</taxon>
        <taxon>Cajanus</taxon>
    </lineage>
</organism>
<dbReference type="PANTHER" id="PTHR13222:SF1">
    <property type="entry name" value="RB1-INDUCIBLE COILED-COIL PROTEIN 1"/>
    <property type="match status" value="1"/>
</dbReference>
<evidence type="ECO:0000313" key="8">
    <source>
        <dbReference type="EMBL" id="KYP59523.1"/>
    </source>
</evidence>
<dbReference type="InterPro" id="IPR045326">
    <property type="entry name" value="ATG17-like_dom"/>
</dbReference>
<evidence type="ECO:0000256" key="2">
    <source>
        <dbReference type="ARBA" id="ARBA00022927"/>
    </source>
</evidence>
<dbReference type="AlphaFoldDB" id="A0A151SXN8"/>
<feature type="coiled-coil region" evidence="5">
    <location>
        <begin position="613"/>
        <end position="640"/>
    </location>
</feature>
<keyword evidence="2" id="KW-0653">Protein transport</keyword>
<evidence type="ECO:0000256" key="3">
    <source>
        <dbReference type="ARBA" id="ARBA00023006"/>
    </source>
</evidence>
<evidence type="ECO:0000256" key="1">
    <source>
        <dbReference type="ARBA" id="ARBA00022448"/>
    </source>
</evidence>
<dbReference type="Proteomes" id="UP000075243">
    <property type="component" value="Chromosome 10"/>
</dbReference>
<dbReference type="GO" id="GO:1990316">
    <property type="term" value="C:Atg1/ULK1 kinase complex"/>
    <property type="evidence" value="ECO:0007669"/>
    <property type="project" value="TreeGrafter"/>
</dbReference>
<dbReference type="GO" id="GO:0034045">
    <property type="term" value="C:phagophore assembly site membrane"/>
    <property type="evidence" value="ECO:0007669"/>
    <property type="project" value="TreeGrafter"/>
</dbReference>